<dbReference type="RefSeq" id="WP_037282685.1">
    <property type="nucleotide sequence ID" value="NZ_KK073875.1"/>
</dbReference>
<evidence type="ECO:0000313" key="2">
    <source>
        <dbReference type="Proteomes" id="UP000053380"/>
    </source>
</evidence>
<protein>
    <submittedName>
        <fullName evidence="1">Uncharacterized protein</fullName>
    </submittedName>
</protein>
<dbReference type="Proteomes" id="UP000053380">
    <property type="component" value="Unassembled WGS sequence"/>
</dbReference>
<sequence length="176" mass="20017">MIVQTVLIRWMKNTRGEPYASLRTRQPAAFPLPAAIPTNPYPLEKERILMHRLIFHQTVKGIEQMDDTCEWLPMPAADIKIGHAKLPGLLPQRHAEYIAVRFGYDPSFGKPVRTDDRSGLLDELAFVLGKGQYGRIIINGRRTIEEGSVYELRTFNLWNTEDASSLSTLNQRITLG</sequence>
<accession>A0A010Z7S1</accession>
<name>A0A010Z7S1_9BACL</name>
<dbReference type="HOGENOM" id="CLU_1524074_0_0_9"/>
<keyword evidence="2" id="KW-1185">Reference proteome</keyword>
<evidence type="ECO:0000313" key="1">
    <source>
        <dbReference type="EMBL" id="EXG83308.1"/>
    </source>
</evidence>
<dbReference type="OrthoDB" id="1841408at2"/>
<organism evidence="1 2">
    <name type="scientific">Saccharibacillus sacchari DSM 19268</name>
    <dbReference type="NCBI Taxonomy" id="915437"/>
    <lineage>
        <taxon>Bacteria</taxon>
        <taxon>Bacillati</taxon>
        <taxon>Bacillota</taxon>
        <taxon>Bacilli</taxon>
        <taxon>Bacillales</taxon>
        <taxon>Paenibacillaceae</taxon>
        <taxon>Saccharibacillus</taxon>
    </lineage>
</organism>
<comment type="caution">
    <text evidence="1">The sequence shown here is derived from an EMBL/GenBank/DDBJ whole genome shotgun (WGS) entry which is preliminary data.</text>
</comment>
<proteinExistence type="predicted"/>
<gene>
    <name evidence="1" type="ORF">SacsacDRAFT_0274</name>
</gene>
<dbReference type="EMBL" id="JFBU01000001">
    <property type="protein sequence ID" value="EXG83308.1"/>
    <property type="molecule type" value="Genomic_DNA"/>
</dbReference>
<reference evidence="1 2" key="1">
    <citation type="submission" date="2013-07" db="EMBL/GenBank/DDBJ databases">
        <authorList>
            <consortium name="DOE Joint Genome Institute"/>
            <person name="Anderson I."/>
            <person name="Huntemann M."/>
            <person name="Han J."/>
            <person name="Chen A."/>
            <person name="Kyrpides N."/>
            <person name="Mavromatis K."/>
            <person name="Markowitz V."/>
            <person name="Palaniappan K."/>
            <person name="Ivanova N."/>
            <person name="Schaumberg A."/>
            <person name="Pati A."/>
            <person name="Liolios K."/>
            <person name="Nordberg H.P."/>
            <person name="Cantor M.N."/>
            <person name="Hua S.X."/>
            <person name="Woyke T."/>
        </authorList>
    </citation>
    <scope>NUCLEOTIDE SEQUENCE [LARGE SCALE GENOMIC DNA]</scope>
    <source>
        <strain evidence="1 2">DSM 19268</strain>
    </source>
</reference>
<dbReference type="AlphaFoldDB" id="A0A010Z7S1"/>